<dbReference type="AlphaFoldDB" id="A0A6F8ZIF0"/>
<protein>
    <submittedName>
        <fullName evidence="1">Uncharacterized protein</fullName>
    </submittedName>
</protein>
<organism evidence="1 2">
    <name type="scientific">Candidatus Hydrogenisulfobacillus filiaventi</name>
    <dbReference type="NCBI Taxonomy" id="2707344"/>
    <lineage>
        <taxon>Bacteria</taxon>
        <taxon>Bacillati</taxon>
        <taxon>Bacillota</taxon>
        <taxon>Clostridia</taxon>
        <taxon>Eubacteriales</taxon>
        <taxon>Clostridiales Family XVII. Incertae Sedis</taxon>
        <taxon>Candidatus Hydrogenisulfobacillus</taxon>
    </lineage>
</organism>
<evidence type="ECO:0000313" key="1">
    <source>
        <dbReference type="EMBL" id="CAB1129546.1"/>
    </source>
</evidence>
<reference evidence="1 2" key="1">
    <citation type="submission" date="2020-02" db="EMBL/GenBank/DDBJ databases">
        <authorList>
            <person name="Hogendoorn C."/>
        </authorList>
    </citation>
    <scope>NUCLEOTIDE SEQUENCE [LARGE SCALE GENOMIC DNA]</scope>
    <source>
        <strain evidence="1">R501</strain>
    </source>
</reference>
<proteinExistence type="predicted"/>
<name>A0A6F8ZIF0_9FIRM</name>
<accession>A0A6F8ZIF0</accession>
<keyword evidence="2" id="KW-1185">Reference proteome</keyword>
<gene>
    <name evidence="1" type="ORF">R50_2049</name>
</gene>
<dbReference type="EMBL" id="LR778114">
    <property type="protein sequence ID" value="CAB1129546.1"/>
    <property type="molecule type" value="Genomic_DNA"/>
</dbReference>
<dbReference type="KEGG" id="hfv:R50_2049"/>
<dbReference type="Proteomes" id="UP000503399">
    <property type="component" value="Chromosome"/>
</dbReference>
<evidence type="ECO:0000313" key="2">
    <source>
        <dbReference type="Proteomes" id="UP000503399"/>
    </source>
</evidence>
<sequence length="284" mass="30906">MVTMRVINGRSEGEPMGEIRRRILDAYLEGASPVRSALAAADVALRTLHGRDVAFLRRQAPPAFRLDAWLRMRAVTYALRGIGPAFRPLDGARARGLDGDDLQRWITQLMGPPGAEAVASVVVDLALWLTADPKDRRALMMAGKSTYDHTDAHRMILRLRDQWSPRIIRDGAERAWEGVLRDAAEVGGVAIRSFSARSPSASIRRGTAPAAGRTANASPARAQRAILAHPEALRPVPGSGADLASVWARVSHGARVEIARAILADLADEEAVRMVDAWLRSRPE</sequence>